<name>A0A0A9FIS2_ARUDO</name>
<dbReference type="EMBL" id="GBRH01187865">
    <property type="protein sequence ID" value="JAE10031.1"/>
    <property type="molecule type" value="Transcribed_RNA"/>
</dbReference>
<evidence type="ECO:0000313" key="1">
    <source>
        <dbReference type="EMBL" id="JAE10031.1"/>
    </source>
</evidence>
<proteinExistence type="predicted"/>
<sequence>MPKETRSLASLDKFLTIHQHLIFTWGRR</sequence>
<reference evidence="1" key="2">
    <citation type="journal article" date="2015" name="Data Brief">
        <title>Shoot transcriptome of the giant reed, Arundo donax.</title>
        <authorList>
            <person name="Barrero R.A."/>
            <person name="Guerrero F.D."/>
            <person name="Moolhuijzen P."/>
            <person name="Goolsby J.A."/>
            <person name="Tidwell J."/>
            <person name="Bellgard S.E."/>
            <person name="Bellgard M.I."/>
        </authorList>
    </citation>
    <scope>NUCLEOTIDE SEQUENCE</scope>
    <source>
        <tissue evidence="1">Shoot tissue taken approximately 20 cm above the soil surface</tissue>
    </source>
</reference>
<organism evidence="1">
    <name type="scientific">Arundo donax</name>
    <name type="common">Giant reed</name>
    <name type="synonym">Donax arundinaceus</name>
    <dbReference type="NCBI Taxonomy" id="35708"/>
    <lineage>
        <taxon>Eukaryota</taxon>
        <taxon>Viridiplantae</taxon>
        <taxon>Streptophyta</taxon>
        <taxon>Embryophyta</taxon>
        <taxon>Tracheophyta</taxon>
        <taxon>Spermatophyta</taxon>
        <taxon>Magnoliopsida</taxon>
        <taxon>Liliopsida</taxon>
        <taxon>Poales</taxon>
        <taxon>Poaceae</taxon>
        <taxon>PACMAD clade</taxon>
        <taxon>Arundinoideae</taxon>
        <taxon>Arundineae</taxon>
        <taxon>Arundo</taxon>
    </lineage>
</organism>
<accession>A0A0A9FIS2</accession>
<dbReference type="AlphaFoldDB" id="A0A0A9FIS2"/>
<reference evidence="1" key="1">
    <citation type="submission" date="2014-09" db="EMBL/GenBank/DDBJ databases">
        <authorList>
            <person name="Magalhaes I.L.F."/>
            <person name="Oliveira U."/>
            <person name="Santos F.R."/>
            <person name="Vidigal T.H.D.A."/>
            <person name="Brescovit A.D."/>
            <person name="Santos A.J."/>
        </authorList>
    </citation>
    <scope>NUCLEOTIDE SEQUENCE</scope>
    <source>
        <tissue evidence="1">Shoot tissue taken approximately 20 cm above the soil surface</tissue>
    </source>
</reference>
<protein>
    <submittedName>
        <fullName evidence="1">Uncharacterized protein</fullName>
    </submittedName>
</protein>